<dbReference type="PANTHER" id="PTHR11690">
    <property type="entry name" value="AMILORIDE-SENSITIVE SODIUM CHANNEL-RELATED"/>
    <property type="match status" value="1"/>
</dbReference>
<keyword evidence="9 13" id="KW-0472">Membrane</keyword>
<keyword evidence="10 12" id="KW-0739">Sodium transport</keyword>
<feature type="transmembrane region" description="Helical" evidence="13">
    <location>
        <begin position="177"/>
        <end position="195"/>
    </location>
</feature>
<keyword evidence="8 12" id="KW-0406">Ion transport</keyword>
<dbReference type="InterPro" id="IPR001873">
    <property type="entry name" value="ENaC"/>
</dbReference>
<evidence type="ECO:0000313" key="14">
    <source>
        <dbReference type="EnsemblMetazoa" id="AALFPA23_018522.P27174"/>
    </source>
</evidence>
<organism evidence="14 15">
    <name type="scientific">Aedes albopictus</name>
    <name type="common">Asian tiger mosquito</name>
    <name type="synonym">Stegomyia albopicta</name>
    <dbReference type="NCBI Taxonomy" id="7160"/>
    <lineage>
        <taxon>Eukaryota</taxon>
        <taxon>Metazoa</taxon>
        <taxon>Ecdysozoa</taxon>
        <taxon>Arthropoda</taxon>
        <taxon>Hexapoda</taxon>
        <taxon>Insecta</taxon>
        <taxon>Pterygota</taxon>
        <taxon>Neoptera</taxon>
        <taxon>Endopterygota</taxon>
        <taxon>Diptera</taxon>
        <taxon>Nematocera</taxon>
        <taxon>Culicoidea</taxon>
        <taxon>Culicidae</taxon>
        <taxon>Culicinae</taxon>
        <taxon>Aedini</taxon>
        <taxon>Aedes</taxon>
        <taxon>Stegomyia</taxon>
    </lineage>
</organism>
<accession>A0ABM1ZHD8</accession>
<dbReference type="Gene3D" id="1.10.287.820">
    <property type="entry name" value="Acid-sensing ion channel domain"/>
    <property type="match status" value="1"/>
</dbReference>
<evidence type="ECO:0008006" key="16">
    <source>
        <dbReference type="Google" id="ProtNLM"/>
    </source>
</evidence>
<keyword evidence="6 13" id="KW-1133">Transmembrane helix</keyword>
<keyword evidence="4 12" id="KW-0894">Sodium channel</keyword>
<reference evidence="15" key="1">
    <citation type="journal article" date="2015" name="Proc. Natl. Acad. Sci. U.S.A.">
        <title>Genome sequence of the Asian Tiger mosquito, Aedes albopictus, reveals insights into its biology, genetics, and evolution.</title>
        <authorList>
            <person name="Chen X.G."/>
            <person name="Jiang X."/>
            <person name="Gu J."/>
            <person name="Xu M."/>
            <person name="Wu Y."/>
            <person name="Deng Y."/>
            <person name="Zhang C."/>
            <person name="Bonizzoni M."/>
            <person name="Dermauw W."/>
            <person name="Vontas J."/>
            <person name="Armbruster P."/>
            <person name="Huang X."/>
            <person name="Yang Y."/>
            <person name="Zhang H."/>
            <person name="He W."/>
            <person name="Peng H."/>
            <person name="Liu Y."/>
            <person name="Wu K."/>
            <person name="Chen J."/>
            <person name="Lirakis M."/>
            <person name="Topalis P."/>
            <person name="Van Leeuwen T."/>
            <person name="Hall A.B."/>
            <person name="Jiang X."/>
            <person name="Thorpe C."/>
            <person name="Mueller R.L."/>
            <person name="Sun C."/>
            <person name="Waterhouse R.M."/>
            <person name="Yan G."/>
            <person name="Tu Z.J."/>
            <person name="Fang X."/>
            <person name="James A.A."/>
        </authorList>
    </citation>
    <scope>NUCLEOTIDE SEQUENCE [LARGE SCALE GENOMIC DNA]</scope>
    <source>
        <strain evidence="15">Foshan</strain>
    </source>
</reference>
<dbReference type="RefSeq" id="XP_062698799.1">
    <property type="nucleotide sequence ID" value="XM_062842815.1"/>
</dbReference>
<keyword evidence="5 12" id="KW-0812">Transmembrane</keyword>
<dbReference type="EnsemblMetazoa" id="AALFPA23_018522.R27174">
    <property type="protein sequence ID" value="AALFPA23_018522.P27174"/>
    <property type="gene ID" value="AALFPA23_018522"/>
</dbReference>
<protein>
    <recommendedName>
        <fullName evidence="16">Pickpocket</fullName>
    </recommendedName>
</protein>
<evidence type="ECO:0000256" key="3">
    <source>
        <dbReference type="ARBA" id="ARBA00022448"/>
    </source>
</evidence>
<dbReference type="GeneID" id="115257021"/>
<evidence type="ECO:0000256" key="6">
    <source>
        <dbReference type="ARBA" id="ARBA00022989"/>
    </source>
</evidence>
<evidence type="ECO:0000256" key="7">
    <source>
        <dbReference type="ARBA" id="ARBA00023053"/>
    </source>
</evidence>
<proteinExistence type="inferred from homology"/>
<sequence length="638" mass="73897">MRNLKLKTHFLLNMHCIVKHRELIVIALSLSSGPGCQSFPYFYYFNLLIRALLTPINNQSYRTLYSHSLQLCLPLRPAIHFTTPKSSNKIMQIVEICYSGSKRPYVNYVEIRKQSLIYCESVPYSLPIQYQTAEKMRWFRKKSKSPSKTIFNEYCATSSVHGVRYFSDPERTVCEKFWWIVMFLVSVGGCVMLIGSTWQKWNLTPIVVNYENQPVSITEIPFPSITICPPGRISKPRYNFGKEANQIQQSEAYENASDHFLAAVQLCQHILKLSKLYSKDLPEKKNPLSYSLVVANISVPMEDYIGKCDFDERSQVIYYLQYVMTDMGLCVNFNMLREDRMLREESFPVSDPYMFLRGYPLRLGYDEDRSVREIDELLRRANQQIRNTTSNVTLAKDSRHARKRSGTRKRNDYDVWFPEEGYVKEYTKDIVPYRGLGVGKYAGCNLILTGRKNDLSNACEDSLNRGHKVLLHSPADYPQMINSVVIPFEHVTQIAVKPLVVKTSPKLRGYPPETRQCYFEDERYLKYFQIYTQNNCEIECLSNYTYERCKCVKFSMVRSEGMQVCETRNLGCLQQAMSEFIKVESSSSQKYANAVPELNALNFRAKCSCFPSCTSYQYDFEILKQSFTSGGNVEGVRA</sequence>
<comment type="subcellular location">
    <subcellularLocation>
        <location evidence="1">Membrane</location>
        <topology evidence="1">Multi-pass membrane protein</topology>
    </subcellularLocation>
</comment>
<evidence type="ECO:0000256" key="13">
    <source>
        <dbReference type="SAM" id="Phobius"/>
    </source>
</evidence>
<keyword evidence="7" id="KW-0915">Sodium</keyword>
<dbReference type="PANTHER" id="PTHR11690:SF288">
    <property type="entry name" value="AMILORIDE-SENSITIVE NA+ CHANNEL-RELATED"/>
    <property type="match status" value="1"/>
</dbReference>
<evidence type="ECO:0000313" key="15">
    <source>
        <dbReference type="Proteomes" id="UP000069940"/>
    </source>
</evidence>
<evidence type="ECO:0000256" key="2">
    <source>
        <dbReference type="ARBA" id="ARBA00007193"/>
    </source>
</evidence>
<reference evidence="14" key="2">
    <citation type="submission" date="2025-05" db="UniProtKB">
        <authorList>
            <consortium name="EnsemblMetazoa"/>
        </authorList>
    </citation>
    <scope>IDENTIFICATION</scope>
    <source>
        <strain evidence="14">Foshan</strain>
    </source>
</reference>
<evidence type="ECO:0000256" key="11">
    <source>
        <dbReference type="ARBA" id="ARBA00023303"/>
    </source>
</evidence>
<comment type="similarity">
    <text evidence="2 12">Belongs to the amiloride-sensitive sodium channel (TC 1.A.6) family.</text>
</comment>
<evidence type="ECO:0000256" key="5">
    <source>
        <dbReference type="ARBA" id="ARBA00022692"/>
    </source>
</evidence>
<dbReference type="Proteomes" id="UP000069940">
    <property type="component" value="Unassembled WGS sequence"/>
</dbReference>
<name>A0ABM1ZHD8_AEDAL</name>
<evidence type="ECO:0000256" key="12">
    <source>
        <dbReference type="RuleBase" id="RU000679"/>
    </source>
</evidence>
<dbReference type="Pfam" id="PF00858">
    <property type="entry name" value="ASC"/>
    <property type="match status" value="1"/>
</dbReference>
<keyword evidence="11 12" id="KW-0407">Ion channel</keyword>
<evidence type="ECO:0000256" key="8">
    <source>
        <dbReference type="ARBA" id="ARBA00023065"/>
    </source>
</evidence>
<evidence type="ECO:0000256" key="9">
    <source>
        <dbReference type="ARBA" id="ARBA00023136"/>
    </source>
</evidence>
<evidence type="ECO:0000256" key="4">
    <source>
        <dbReference type="ARBA" id="ARBA00022461"/>
    </source>
</evidence>
<keyword evidence="15" id="KW-1185">Reference proteome</keyword>
<evidence type="ECO:0000256" key="1">
    <source>
        <dbReference type="ARBA" id="ARBA00004141"/>
    </source>
</evidence>
<evidence type="ECO:0000256" key="10">
    <source>
        <dbReference type="ARBA" id="ARBA00023201"/>
    </source>
</evidence>
<keyword evidence="3 12" id="KW-0813">Transport</keyword>